<dbReference type="AlphaFoldDB" id="A0A1C3EPE4"/>
<feature type="signal peptide" evidence="1">
    <location>
        <begin position="1"/>
        <end position="22"/>
    </location>
</feature>
<sequence>MKKKLILASAIATALVSQLSIADTISSPKKQNAQLPTFDILTARVTSKGNIATFEMEVVGKAGSKVAKRRPGAGAAGAEAHAYVWPTSIDSYHAGFDKKQGILAIVAATHPDFDDTPLFDESGDNNYDNDGGVWHTHWVVLSPEERCGPGALAVKDIPEGATPRLPVTWPGLPILLDSPGYDPIVDGQSVTIRVPFPDKTIVQNASFDGVTAALRVNANVHAPLFCVTNVFDVASGDLSLPGKITEL</sequence>
<reference evidence="2 3" key="1">
    <citation type="submission" date="2016-05" db="EMBL/GenBank/DDBJ databases">
        <title>Genomic Taxonomy of the Vibrionaceae.</title>
        <authorList>
            <person name="Gomez-Gil B."/>
            <person name="Enciso-Ibarra J."/>
        </authorList>
    </citation>
    <scope>NUCLEOTIDE SEQUENCE [LARGE SCALE GENOMIC DNA]</scope>
    <source>
        <strain evidence="2 3">CAIM 1920</strain>
    </source>
</reference>
<dbReference type="STRING" id="1080227.A8L45_05370"/>
<keyword evidence="1" id="KW-0732">Signal</keyword>
<evidence type="ECO:0000313" key="2">
    <source>
        <dbReference type="EMBL" id="ODA35108.1"/>
    </source>
</evidence>
<dbReference type="Proteomes" id="UP000094936">
    <property type="component" value="Unassembled WGS sequence"/>
</dbReference>
<name>A0A1C3EPE4_9GAMM</name>
<dbReference type="OrthoDB" id="572089at2"/>
<comment type="caution">
    <text evidence="2">The sequence shown here is derived from an EMBL/GenBank/DDBJ whole genome shotgun (WGS) entry which is preliminary data.</text>
</comment>
<dbReference type="RefSeq" id="WP_068900008.1">
    <property type="nucleotide sequence ID" value="NZ_JBHUIF010000013.1"/>
</dbReference>
<gene>
    <name evidence="2" type="ORF">A8L45_05370</name>
</gene>
<proteinExistence type="predicted"/>
<protein>
    <submittedName>
        <fullName evidence="2">Uncharacterized protein</fullName>
    </submittedName>
</protein>
<dbReference type="EMBL" id="LYBM01000006">
    <property type="protein sequence ID" value="ODA35108.1"/>
    <property type="molecule type" value="Genomic_DNA"/>
</dbReference>
<organism evidence="2 3">
    <name type="scientific">Veronia pacifica</name>
    <dbReference type="NCBI Taxonomy" id="1080227"/>
    <lineage>
        <taxon>Bacteria</taxon>
        <taxon>Pseudomonadati</taxon>
        <taxon>Pseudomonadota</taxon>
        <taxon>Gammaproteobacteria</taxon>
        <taxon>Vibrionales</taxon>
        <taxon>Vibrionaceae</taxon>
        <taxon>Veronia</taxon>
    </lineage>
</organism>
<evidence type="ECO:0000256" key="1">
    <source>
        <dbReference type="SAM" id="SignalP"/>
    </source>
</evidence>
<evidence type="ECO:0000313" key="3">
    <source>
        <dbReference type="Proteomes" id="UP000094936"/>
    </source>
</evidence>
<keyword evidence="3" id="KW-1185">Reference proteome</keyword>
<feature type="chain" id="PRO_5008673289" evidence="1">
    <location>
        <begin position="23"/>
        <end position="247"/>
    </location>
</feature>
<accession>A0A1C3EPE4</accession>